<dbReference type="STRING" id="1314785.A0A165EY27"/>
<dbReference type="InterPro" id="IPR027417">
    <property type="entry name" value="P-loop_NTPase"/>
</dbReference>
<name>A0A165EY27_9APHY</name>
<keyword evidence="1" id="KW-0227">DNA damage</keyword>
<dbReference type="RefSeq" id="XP_040765698.1">
    <property type="nucleotide sequence ID" value="XM_040904213.1"/>
</dbReference>
<feature type="domain" description="DNA helicase Pif1-like DEAD-box helicase" evidence="2">
    <location>
        <begin position="35"/>
        <end position="104"/>
    </location>
</feature>
<comment type="similarity">
    <text evidence="1">Belongs to the helicase family.</text>
</comment>
<dbReference type="GO" id="GO:0006310">
    <property type="term" value="P:DNA recombination"/>
    <property type="evidence" value="ECO:0007669"/>
    <property type="project" value="UniProtKB-KW"/>
</dbReference>
<dbReference type="Pfam" id="PF05970">
    <property type="entry name" value="PIF1"/>
    <property type="match status" value="1"/>
</dbReference>
<keyword evidence="1" id="KW-0067">ATP-binding</keyword>
<gene>
    <name evidence="3" type="ORF">LAESUDRAFT_650020</name>
</gene>
<dbReference type="GO" id="GO:0005524">
    <property type="term" value="F:ATP binding"/>
    <property type="evidence" value="ECO:0007669"/>
    <property type="project" value="UniProtKB-KW"/>
</dbReference>
<reference evidence="3 4" key="1">
    <citation type="journal article" date="2016" name="Mol. Biol. Evol.">
        <title>Comparative Genomics of Early-Diverging Mushroom-Forming Fungi Provides Insights into the Origins of Lignocellulose Decay Capabilities.</title>
        <authorList>
            <person name="Nagy L.G."/>
            <person name="Riley R."/>
            <person name="Tritt A."/>
            <person name="Adam C."/>
            <person name="Daum C."/>
            <person name="Floudas D."/>
            <person name="Sun H."/>
            <person name="Yadav J.S."/>
            <person name="Pangilinan J."/>
            <person name="Larsson K.H."/>
            <person name="Matsuura K."/>
            <person name="Barry K."/>
            <person name="Labutti K."/>
            <person name="Kuo R."/>
            <person name="Ohm R.A."/>
            <person name="Bhattacharya S.S."/>
            <person name="Shirouzu T."/>
            <person name="Yoshinaga Y."/>
            <person name="Martin F.M."/>
            <person name="Grigoriev I.V."/>
            <person name="Hibbett D.S."/>
        </authorList>
    </citation>
    <scope>NUCLEOTIDE SEQUENCE [LARGE SCALE GENOMIC DNA]</scope>
    <source>
        <strain evidence="3 4">93-53</strain>
    </source>
</reference>
<keyword evidence="1" id="KW-0547">Nucleotide-binding</keyword>
<comment type="catalytic activity">
    <reaction evidence="1">
        <text>ATP + H2O = ADP + phosphate + H(+)</text>
        <dbReference type="Rhea" id="RHEA:13065"/>
        <dbReference type="ChEBI" id="CHEBI:15377"/>
        <dbReference type="ChEBI" id="CHEBI:15378"/>
        <dbReference type="ChEBI" id="CHEBI:30616"/>
        <dbReference type="ChEBI" id="CHEBI:43474"/>
        <dbReference type="ChEBI" id="CHEBI:456216"/>
        <dbReference type="EC" id="5.6.2.3"/>
    </reaction>
</comment>
<dbReference type="OrthoDB" id="432234at2759"/>
<dbReference type="InParanoid" id="A0A165EY27"/>
<comment type="cofactor">
    <cofactor evidence="1">
        <name>Mg(2+)</name>
        <dbReference type="ChEBI" id="CHEBI:18420"/>
    </cofactor>
</comment>
<keyword evidence="4" id="KW-1185">Reference proteome</keyword>
<evidence type="ECO:0000313" key="3">
    <source>
        <dbReference type="EMBL" id="KZT07958.1"/>
    </source>
</evidence>
<dbReference type="GeneID" id="63821243"/>
<dbReference type="Proteomes" id="UP000076871">
    <property type="component" value="Unassembled WGS sequence"/>
</dbReference>
<dbReference type="EMBL" id="KV427617">
    <property type="protein sequence ID" value="KZT07958.1"/>
    <property type="molecule type" value="Genomic_DNA"/>
</dbReference>
<keyword evidence="1" id="KW-0233">DNA recombination</keyword>
<dbReference type="GO" id="GO:0043139">
    <property type="term" value="F:5'-3' DNA helicase activity"/>
    <property type="evidence" value="ECO:0007669"/>
    <property type="project" value="UniProtKB-EC"/>
</dbReference>
<proteinExistence type="inferred from homology"/>
<sequence>MTESLEALDHSQLLDDQRRAYEIVSWHLKHITSGNRPLQLMMLIHGEGGIKKSTVIQTIDSTFTRMGVEEWLAKAAYTGIATLVIDGKTTHTIAGINVNGRPMSAKKRKMLVMYWG</sequence>
<keyword evidence="1" id="KW-0347">Helicase</keyword>
<evidence type="ECO:0000256" key="1">
    <source>
        <dbReference type="RuleBase" id="RU363044"/>
    </source>
</evidence>
<evidence type="ECO:0000313" key="4">
    <source>
        <dbReference type="Proteomes" id="UP000076871"/>
    </source>
</evidence>
<dbReference type="GO" id="GO:0006281">
    <property type="term" value="P:DNA repair"/>
    <property type="evidence" value="ECO:0007669"/>
    <property type="project" value="UniProtKB-KW"/>
</dbReference>
<organism evidence="3 4">
    <name type="scientific">Laetiporus sulphureus 93-53</name>
    <dbReference type="NCBI Taxonomy" id="1314785"/>
    <lineage>
        <taxon>Eukaryota</taxon>
        <taxon>Fungi</taxon>
        <taxon>Dikarya</taxon>
        <taxon>Basidiomycota</taxon>
        <taxon>Agaricomycotina</taxon>
        <taxon>Agaricomycetes</taxon>
        <taxon>Polyporales</taxon>
        <taxon>Laetiporus</taxon>
    </lineage>
</organism>
<dbReference type="InterPro" id="IPR010285">
    <property type="entry name" value="DNA_helicase_pif1-like_DEAD"/>
</dbReference>
<evidence type="ECO:0000259" key="2">
    <source>
        <dbReference type="Pfam" id="PF05970"/>
    </source>
</evidence>
<dbReference type="GO" id="GO:0000723">
    <property type="term" value="P:telomere maintenance"/>
    <property type="evidence" value="ECO:0007669"/>
    <property type="project" value="InterPro"/>
</dbReference>
<protein>
    <recommendedName>
        <fullName evidence="1">ATP-dependent DNA helicase</fullName>
        <ecNumber evidence="1">5.6.2.3</ecNumber>
    </recommendedName>
</protein>
<keyword evidence="1" id="KW-0234">DNA repair</keyword>
<dbReference type="Gene3D" id="3.40.50.300">
    <property type="entry name" value="P-loop containing nucleotide triphosphate hydrolases"/>
    <property type="match status" value="1"/>
</dbReference>
<accession>A0A165EY27</accession>
<dbReference type="EC" id="5.6.2.3" evidence="1"/>
<keyword evidence="1" id="KW-0378">Hydrolase</keyword>
<dbReference type="AlphaFoldDB" id="A0A165EY27"/>
<dbReference type="GO" id="GO:0016787">
    <property type="term" value="F:hydrolase activity"/>
    <property type="evidence" value="ECO:0007669"/>
    <property type="project" value="UniProtKB-KW"/>
</dbReference>